<reference evidence="2 3" key="1">
    <citation type="submission" date="2016-03" db="EMBL/GenBank/DDBJ databases">
        <title>Shallow-sea hydrothermal system.</title>
        <authorList>
            <person name="Tang K."/>
        </authorList>
    </citation>
    <scope>NUCLEOTIDE SEQUENCE [LARGE SCALE GENOMIC DNA]</scope>
    <source>
        <strain evidence="2 3">JLT9</strain>
    </source>
</reference>
<protein>
    <recommendedName>
        <fullName evidence="4">Lipoprotein</fullName>
    </recommendedName>
</protein>
<dbReference type="PROSITE" id="PS51257">
    <property type="entry name" value="PROKAR_LIPOPROTEIN"/>
    <property type="match status" value="1"/>
</dbReference>
<evidence type="ECO:0000256" key="1">
    <source>
        <dbReference type="SAM" id="MobiDB-lite"/>
    </source>
</evidence>
<dbReference type="EMBL" id="CP014989">
    <property type="protein sequence ID" value="ANS79185.1"/>
    <property type="molecule type" value="Genomic_DNA"/>
</dbReference>
<dbReference type="STRING" id="1758689.SGUI_1789"/>
<feature type="compositionally biased region" description="Acidic residues" evidence="1">
    <location>
        <begin position="26"/>
        <end position="67"/>
    </location>
</feature>
<accession>A0A1B1NCT9</accession>
<evidence type="ECO:0000313" key="3">
    <source>
        <dbReference type="Proteomes" id="UP000092482"/>
    </source>
</evidence>
<sequence length="279" mass="29577">MSTRHRHITTIALSGLLLGGLAACGGEDEPAATETESAPEETSAEDTSAPEETTEEMTEEETSEDSGDASGVPAFEELWPTVIDNASNAESMTATIVGSDGEMTIDATLTGQLDDSNFQVDATIDDGTVSIIAVDETYYLNGDEAFWTMAGGEAQAGTLAGQYIEVPPEMGIGETFSLSSLWEEFFAEVPTDASDMQTSTAEMGDVDGTEAYHYVIEDENAEVWVSADGEDNLLRVLIPGESGEDDDLEMNITDWNDAPQVEAPEDAVPIEEVMGGSEG</sequence>
<dbReference type="OrthoDB" id="3745543at2"/>
<feature type="region of interest" description="Disordered" evidence="1">
    <location>
        <begin position="25"/>
        <end position="72"/>
    </location>
</feature>
<gene>
    <name evidence="2" type="ORF">SGUI_1789</name>
</gene>
<organism evidence="2 3">
    <name type="scientific">Serinicoccus hydrothermalis</name>
    <dbReference type="NCBI Taxonomy" id="1758689"/>
    <lineage>
        <taxon>Bacteria</taxon>
        <taxon>Bacillati</taxon>
        <taxon>Actinomycetota</taxon>
        <taxon>Actinomycetes</taxon>
        <taxon>Micrococcales</taxon>
        <taxon>Ornithinimicrobiaceae</taxon>
        <taxon>Serinicoccus</taxon>
    </lineage>
</organism>
<name>A0A1B1NCT9_9MICO</name>
<dbReference type="KEGG" id="serj:SGUI_1789"/>
<keyword evidence="3" id="KW-1185">Reference proteome</keyword>
<dbReference type="Gene3D" id="2.50.20.20">
    <property type="match status" value="1"/>
</dbReference>
<evidence type="ECO:0008006" key="4">
    <source>
        <dbReference type="Google" id="ProtNLM"/>
    </source>
</evidence>
<dbReference type="AlphaFoldDB" id="A0A1B1NCT9"/>
<dbReference type="Proteomes" id="UP000092482">
    <property type="component" value="Chromosome"/>
</dbReference>
<evidence type="ECO:0000313" key="2">
    <source>
        <dbReference type="EMBL" id="ANS79185.1"/>
    </source>
</evidence>
<proteinExistence type="predicted"/>
<dbReference type="RefSeq" id="WP_066639074.1">
    <property type="nucleotide sequence ID" value="NZ_CP014989.1"/>
</dbReference>